<reference evidence="4" key="1">
    <citation type="submission" date="2025-08" db="UniProtKB">
        <authorList>
            <consortium name="RefSeq"/>
        </authorList>
    </citation>
    <scope>IDENTIFICATION</scope>
    <source>
        <tissue evidence="4">Spleen</tissue>
    </source>
</reference>
<sequence>MMNNKEVPKVQSLCSIHDCKDLEPWYRKRLPSKYFRSCKKGLKFPDALNSQRWIFLKSGVDDFRKGSAPPYKDIMTHRPKEPLFPLICHKKDLAVQKKQPKAMAISELFSRLSPTQKIHKENADKIEYFLAQHPLALYPNLEESLPVELLKQVLKVLDPEKCLKDEWVYCQDGRELKRKPWARMMKIHECLPLEGPKPPPVKNPYRFFRGEEKIEEEECSRLSELEEHVQRTAKEFCDWVSAFGESDQMDVPTILKLFETSYEYPKGYNVLHLMEMNQLPLDLKQGMGLTTLEEMRYALEGMDHERRMKRTKNPYKPDWVKFRYGAWYLHTKLWKKQRANEPLLDPKMEASFKYEKLKKNLLEKDATLMDLHGTVAFKEFIERKGYRMPTESNQITPWHSSQDCLPRRKTKAPRRAVTRPQGSHYSCI</sequence>
<keyword evidence="3" id="KW-1185">Reference proteome</keyword>
<evidence type="ECO:0000256" key="1">
    <source>
        <dbReference type="ARBA" id="ARBA00005277"/>
    </source>
</evidence>
<gene>
    <name evidence="4" type="primary">FAM47E</name>
</gene>
<dbReference type="InterPro" id="IPR032743">
    <property type="entry name" value="FAM47"/>
</dbReference>
<dbReference type="Pfam" id="PF14642">
    <property type="entry name" value="FAM47"/>
    <property type="match status" value="1"/>
</dbReference>
<feature type="compositionally biased region" description="Basic residues" evidence="2">
    <location>
        <begin position="407"/>
        <end position="417"/>
    </location>
</feature>
<dbReference type="PANTHER" id="PTHR46449:SF5">
    <property type="entry name" value="FAMILY WITH SEQUENCE SIMILARITY 47 MEMBER E"/>
    <property type="match status" value="1"/>
</dbReference>
<dbReference type="FunCoup" id="A0A6P5KEX1">
    <property type="interactions" value="966"/>
</dbReference>
<evidence type="ECO:0000256" key="2">
    <source>
        <dbReference type="SAM" id="MobiDB-lite"/>
    </source>
</evidence>
<dbReference type="Proteomes" id="UP000515140">
    <property type="component" value="Unplaced"/>
</dbReference>
<dbReference type="AlphaFoldDB" id="A0A6P5KEX1"/>
<dbReference type="InParanoid" id="A0A6P5KEX1"/>
<dbReference type="GeneID" id="110209764"/>
<accession>A0A6P5KEX1</accession>
<dbReference type="PANTHER" id="PTHR46449">
    <property type="entry name" value="ZGC:158260"/>
    <property type="match status" value="1"/>
</dbReference>
<dbReference type="KEGG" id="pcw:110209764"/>
<evidence type="ECO:0000313" key="4">
    <source>
        <dbReference type="RefSeq" id="XP_020844095.1"/>
    </source>
</evidence>
<dbReference type="RefSeq" id="XP_020844095.1">
    <property type="nucleotide sequence ID" value="XM_020988436.1"/>
</dbReference>
<evidence type="ECO:0000313" key="3">
    <source>
        <dbReference type="Proteomes" id="UP000515140"/>
    </source>
</evidence>
<feature type="region of interest" description="Disordered" evidence="2">
    <location>
        <begin position="391"/>
        <end position="428"/>
    </location>
</feature>
<proteinExistence type="inferred from homology"/>
<organism evidence="3 4">
    <name type="scientific">Phascolarctos cinereus</name>
    <name type="common">Koala</name>
    <dbReference type="NCBI Taxonomy" id="38626"/>
    <lineage>
        <taxon>Eukaryota</taxon>
        <taxon>Metazoa</taxon>
        <taxon>Chordata</taxon>
        <taxon>Craniata</taxon>
        <taxon>Vertebrata</taxon>
        <taxon>Euteleostomi</taxon>
        <taxon>Mammalia</taxon>
        <taxon>Metatheria</taxon>
        <taxon>Diprotodontia</taxon>
        <taxon>Phascolarctidae</taxon>
        <taxon>Phascolarctos</taxon>
    </lineage>
</organism>
<feature type="compositionally biased region" description="Polar residues" evidence="2">
    <location>
        <begin position="391"/>
        <end position="403"/>
    </location>
</feature>
<dbReference type="CTD" id="100129583"/>
<comment type="similarity">
    <text evidence="1">Belongs to the FAM47 family.</text>
</comment>
<protein>
    <submittedName>
        <fullName evidence="4">Protein FAM47E isoform X1</fullName>
    </submittedName>
</protein>
<dbReference type="GO" id="GO:0000785">
    <property type="term" value="C:chromatin"/>
    <property type="evidence" value="ECO:0007669"/>
    <property type="project" value="TreeGrafter"/>
</dbReference>
<name>A0A6P5KEX1_PHACI</name>
<dbReference type="GO" id="GO:0045815">
    <property type="term" value="P:transcription initiation-coupled chromatin remodeling"/>
    <property type="evidence" value="ECO:0007669"/>
    <property type="project" value="TreeGrafter"/>
</dbReference>